<evidence type="ECO:0000313" key="4">
    <source>
        <dbReference type="Proteomes" id="UP001223420"/>
    </source>
</evidence>
<feature type="signal peptide" evidence="2">
    <location>
        <begin position="1"/>
        <end position="19"/>
    </location>
</feature>
<dbReference type="EMBL" id="JAUSWL010000004">
    <property type="protein sequence ID" value="MDQ0543860.1"/>
    <property type="molecule type" value="Genomic_DNA"/>
</dbReference>
<evidence type="ECO:0000313" key="3">
    <source>
        <dbReference type="EMBL" id="MDQ0543860.1"/>
    </source>
</evidence>
<evidence type="ECO:0000256" key="1">
    <source>
        <dbReference type="SAM" id="MobiDB-lite"/>
    </source>
</evidence>
<sequence>MKKLLLGACALALSSFVVTQTTTPAEARSRHMKSAKRTGIPITNNTGGRGSSGSAAGGNAGQPSRGSRSIGGSGGGAGNGGGG</sequence>
<keyword evidence="2" id="KW-0732">Signal</keyword>
<feature type="region of interest" description="Disordered" evidence="1">
    <location>
        <begin position="20"/>
        <end position="83"/>
    </location>
</feature>
<name>A0AAJ1TMY9_9HYPH</name>
<feature type="compositionally biased region" description="Gly residues" evidence="1">
    <location>
        <begin position="47"/>
        <end position="60"/>
    </location>
</feature>
<evidence type="ECO:0000256" key="2">
    <source>
        <dbReference type="SAM" id="SignalP"/>
    </source>
</evidence>
<feature type="compositionally biased region" description="Gly residues" evidence="1">
    <location>
        <begin position="69"/>
        <end position="83"/>
    </location>
</feature>
<feature type="chain" id="PRO_5042619180" evidence="2">
    <location>
        <begin position="20"/>
        <end position="83"/>
    </location>
</feature>
<dbReference type="Proteomes" id="UP001223420">
    <property type="component" value="Unassembled WGS sequence"/>
</dbReference>
<comment type="caution">
    <text evidence="3">The sequence shown here is derived from an EMBL/GenBank/DDBJ whole genome shotgun (WGS) entry which is preliminary data.</text>
</comment>
<dbReference type="RefSeq" id="WP_230366374.1">
    <property type="nucleotide sequence ID" value="NZ_JAJALK010000005.1"/>
</dbReference>
<organism evidence="3 4">
    <name type="scientific">Methylobacterium brachiatum</name>
    <dbReference type="NCBI Taxonomy" id="269660"/>
    <lineage>
        <taxon>Bacteria</taxon>
        <taxon>Pseudomonadati</taxon>
        <taxon>Pseudomonadota</taxon>
        <taxon>Alphaproteobacteria</taxon>
        <taxon>Hyphomicrobiales</taxon>
        <taxon>Methylobacteriaceae</taxon>
        <taxon>Methylobacterium</taxon>
    </lineage>
</organism>
<dbReference type="AlphaFoldDB" id="A0AAJ1TMY9"/>
<protein>
    <submittedName>
        <fullName evidence="3">Membrane protein YgcG</fullName>
    </submittedName>
</protein>
<proteinExistence type="predicted"/>
<gene>
    <name evidence="3" type="ORF">QO001_002789</name>
</gene>
<accession>A0AAJ1TMY9</accession>
<reference evidence="3" key="1">
    <citation type="submission" date="2023-07" db="EMBL/GenBank/DDBJ databases">
        <title>Genomic Encyclopedia of Type Strains, Phase IV (KMG-IV): sequencing the most valuable type-strain genomes for metagenomic binning, comparative biology and taxonomic classification.</title>
        <authorList>
            <person name="Goeker M."/>
        </authorList>
    </citation>
    <scope>NUCLEOTIDE SEQUENCE</scope>
    <source>
        <strain evidence="3">DSM 19569</strain>
    </source>
</reference>